<evidence type="ECO:0000313" key="2">
    <source>
        <dbReference type="Proteomes" id="UP000036834"/>
    </source>
</evidence>
<organism evidence="1 2">
    <name type="scientific">Brevibacillus reuszeri</name>
    <dbReference type="NCBI Taxonomy" id="54915"/>
    <lineage>
        <taxon>Bacteria</taxon>
        <taxon>Bacillati</taxon>
        <taxon>Bacillota</taxon>
        <taxon>Bacilli</taxon>
        <taxon>Bacillales</taxon>
        <taxon>Paenibacillaceae</taxon>
        <taxon>Brevibacillus</taxon>
    </lineage>
</organism>
<dbReference type="PANTHER" id="PTHR31891:SF1">
    <property type="entry name" value="FORMAMIDASE C869.04-RELATED"/>
    <property type="match status" value="1"/>
</dbReference>
<gene>
    <name evidence="1" type="ORF">ADS79_15190</name>
</gene>
<accession>A0A0K9YNL1</accession>
<dbReference type="STRING" id="54915.ADS79_15190"/>
<dbReference type="PANTHER" id="PTHR31891">
    <property type="entry name" value="FORMAMIDASE C869.04-RELATED"/>
    <property type="match status" value="1"/>
</dbReference>
<dbReference type="Pfam" id="PF03069">
    <property type="entry name" value="FmdA_AmdA"/>
    <property type="match status" value="2"/>
</dbReference>
<evidence type="ECO:0000313" key="1">
    <source>
        <dbReference type="EMBL" id="KNB70304.1"/>
    </source>
</evidence>
<proteinExistence type="predicted"/>
<comment type="caution">
    <text evidence="1">The sequence shown here is derived from an EMBL/GenBank/DDBJ whole genome shotgun (WGS) entry which is preliminary data.</text>
</comment>
<reference evidence="2" key="1">
    <citation type="submission" date="2015-07" db="EMBL/GenBank/DDBJ databases">
        <title>Genome sequencing project for genomic taxonomy and phylogenomics of Bacillus-like bacteria.</title>
        <authorList>
            <person name="Liu B."/>
            <person name="Wang J."/>
            <person name="Zhu Y."/>
            <person name="Liu G."/>
            <person name="Chen Q."/>
            <person name="Chen Z."/>
            <person name="Lan J."/>
            <person name="Che J."/>
            <person name="Ge C."/>
            <person name="Shi H."/>
            <person name="Pan Z."/>
            <person name="Liu X."/>
        </authorList>
    </citation>
    <scope>NUCLEOTIDE SEQUENCE [LARGE SCALE GENOMIC DNA]</scope>
    <source>
        <strain evidence="2">DSM 9887</strain>
    </source>
</reference>
<dbReference type="PATRIC" id="fig|54915.3.peg.2033"/>
<dbReference type="Gene3D" id="2.60.120.580">
    <property type="entry name" value="Acetamidase/Formamidase-like domains"/>
    <property type="match status" value="2"/>
</dbReference>
<dbReference type="SUPFAM" id="SSF141130">
    <property type="entry name" value="Acetamidase/Formamidase-like"/>
    <property type="match status" value="1"/>
</dbReference>
<dbReference type="EMBL" id="LGIQ01000009">
    <property type="protein sequence ID" value="KNB70304.1"/>
    <property type="molecule type" value="Genomic_DNA"/>
</dbReference>
<dbReference type="InterPro" id="IPR004304">
    <property type="entry name" value="FmdA_AmdA"/>
</dbReference>
<protein>
    <submittedName>
        <fullName evidence="1">Acetamidase</fullName>
    </submittedName>
</protein>
<dbReference type="Proteomes" id="UP000036834">
    <property type="component" value="Unassembled WGS sequence"/>
</dbReference>
<dbReference type="Gene3D" id="3.10.28.20">
    <property type="entry name" value="Acetamidase/Formamidase-like domains"/>
    <property type="match status" value="1"/>
</dbReference>
<dbReference type="AlphaFoldDB" id="A0A0K9YNL1"/>
<dbReference type="RefSeq" id="WP_049739275.1">
    <property type="nucleotide sequence ID" value="NZ_DALZEH010000051.1"/>
</dbReference>
<sequence length="309" mass="33918">MAEFFIHPDRSTLHGSFSKEFTPIVSINSGDTVRFETIDAGWNTGPFQLDGVREKFCERDHPQDSGHALIGPIYINGAKEGKTLAIRINDIKTGNWGWSSGGGFPNIINKRLGLHEGPEYVLMWELDASNNLGISNKGHKIQLKPFMGIMGMPPNEEGIHSTYPPRFCGGNIDCKELVPGSILYLPIAVEGGLFSVGDGHAVQGDGEVSSPALECPMQLVDLTFTVLDQCLSFPRAETPLKRITFGFHEDVHEAAMIALEGMLDWMQELYSFERKEALNLASLLVDLRITQLVNGVNGVHALLSKEAVL</sequence>
<name>A0A0K9YNL1_9BACL</name>
<dbReference type="GO" id="GO:0016811">
    <property type="term" value="F:hydrolase activity, acting on carbon-nitrogen (but not peptide) bonds, in linear amides"/>
    <property type="evidence" value="ECO:0007669"/>
    <property type="project" value="InterPro"/>
</dbReference>